<dbReference type="InterPro" id="IPR016181">
    <property type="entry name" value="Acyl_CoA_acyltransferase"/>
</dbReference>
<feature type="domain" description="N-acetyltransferase" evidence="1">
    <location>
        <begin position="153"/>
        <end position="230"/>
    </location>
</feature>
<dbReference type="GO" id="GO:0016747">
    <property type="term" value="F:acyltransferase activity, transferring groups other than amino-acyl groups"/>
    <property type="evidence" value="ECO:0007669"/>
    <property type="project" value="InterPro"/>
</dbReference>
<accession>A0AAD6MQF9</accession>
<evidence type="ECO:0000313" key="3">
    <source>
        <dbReference type="Proteomes" id="UP001215712"/>
    </source>
</evidence>
<proteinExistence type="predicted"/>
<evidence type="ECO:0000259" key="1">
    <source>
        <dbReference type="PROSITE" id="PS51186"/>
    </source>
</evidence>
<dbReference type="PANTHER" id="PTHR42791">
    <property type="entry name" value="GNAT FAMILY ACETYLTRANSFERASE"/>
    <property type="match status" value="1"/>
</dbReference>
<dbReference type="Gene3D" id="3.40.630.30">
    <property type="match status" value="1"/>
</dbReference>
<sequence length="243" mass="27061">MSPKYNIRYATESDVPGLNTVNVLSFQSRRSRTAIFPNASLPVLKEYKSLNCMKSLANPDLHVIAIEDQDPGSSTEDPKHAIESDSLKIGVVAYARWLIPEILGNGPHIVHLSPHGHDLAAAAETPLQHAPQPMNEDLYNASRALYGQARKKYMDERDIVLDFLATLPSHRGKGLGSALLEWGIEKADALQTRIYLEATPEGMALYTRYGWKPIEDYKLDLELYGVTSEEVFTVMVREPKSVA</sequence>
<dbReference type="PANTHER" id="PTHR42791:SF2">
    <property type="entry name" value="N-ACETYLTRANSFERASE DOMAIN-CONTAINING PROTEIN"/>
    <property type="match status" value="1"/>
</dbReference>
<dbReference type="PROSITE" id="PS51186">
    <property type="entry name" value="GNAT"/>
    <property type="match status" value="1"/>
</dbReference>
<dbReference type="SUPFAM" id="SSF55729">
    <property type="entry name" value="Acyl-CoA N-acyltransferases (Nat)"/>
    <property type="match status" value="1"/>
</dbReference>
<dbReference type="InterPro" id="IPR052523">
    <property type="entry name" value="Trichothecene_AcTrans"/>
</dbReference>
<gene>
    <name evidence="2" type="ORF">N7493_011549</name>
</gene>
<reference evidence="2" key="2">
    <citation type="submission" date="2023-01" db="EMBL/GenBank/DDBJ databases">
        <authorList>
            <person name="Petersen C."/>
        </authorList>
    </citation>
    <scope>NUCLEOTIDE SEQUENCE</scope>
    <source>
        <strain evidence="2">IBT 17514</strain>
    </source>
</reference>
<dbReference type="Proteomes" id="UP001215712">
    <property type="component" value="Unassembled WGS sequence"/>
</dbReference>
<dbReference type="Pfam" id="PF13508">
    <property type="entry name" value="Acetyltransf_7"/>
    <property type="match status" value="1"/>
</dbReference>
<keyword evidence="3" id="KW-1185">Reference proteome</keyword>
<dbReference type="InterPro" id="IPR000182">
    <property type="entry name" value="GNAT_dom"/>
</dbReference>
<organism evidence="2 3">
    <name type="scientific">Penicillium malachiteum</name>
    <dbReference type="NCBI Taxonomy" id="1324776"/>
    <lineage>
        <taxon>Eukaryota</taxon>
        <taxon>Fungi</taxon>
        <taxon>Dikarya</taxon>
        <taxon>Ascomycota</taxon>
        <taxon>Pezizomycotina</taxon>
        <taxon>Eurotiomycetes</taxon>
        <taxon>Eurotiomycetidae</taxon>
        <taxon>Eurotiales</taxon>
        <taxon>Aspergillaceae</taxon>
        <taxon>Penicillium</taxon>
    </lineage>
</organism>
<comment type="caution">
    <text evidence="2">The sequence shown here is derived from an EMBL/GenBank/DDBJ whole genome shotgun (WGS) entry which is preliminary data.</text>
</comment>
<dbReference type="CDD" id="cd04301">
    <property type="entry name" value="NAT_SF"/>
    <property type="match status" value="1"/>
</dbReference>
<name>A0AAD6MQF9_9EURO</name>
<dbReference type="EMBL" id="JAQJAN010000021">
    <property type="protein sequence ID" value="KAJ5703624.1"/>
    <property type="molecule type" value="Genomic_DNA"/>
</dbReference>
<reference evidence="2" key="1">
    <citation type="journal article" date="2023" name="IMA Fungus">
        <title>Comparative genomic study of the Penicillium genus elucidates a diverse pangenome and 15 lateral gene transfer events.</title>
        <authorList>
            <person name="Petersen C."/>
            <person name="Sorensen T."/>
            <person name="Nielsen M.R."/>
            <person name="Sondergaard T.E."/>
            <person name="Sorensen J.L."/>
            <person name="Fitzpatrick D.A."/>
            <person name="Frisvad J.C."/>
            <person name="Nielsen K.L."/>
        </authorList>
    </citation>
    <scope>NUCLEOTIDE SEQUENCE</scope>
    <source>
        <strain evidence="2">IBT 17514</strain>
    </source>
</reference>
<dbReference type="AlphaFoldDB" id="A0AAD6MQF9"/>
<protein>
    <recommendedName>
        <fullName evidence="1">N-acetyltransferase domain-containing protein</fullName>
    </recommendedName>
</protein>
<evidence type="ECO:0000313" key="2">
    <source>
        <dbReference type="EMBL" id="KAJ5703624.1"/>
    </source>
</evidence>